<dbReference type="SUPFAM" id="SSF52540">
    <property type="entry name" value="P-loop containing nucleoside triphosphate hydrolases"/>
    <property type="match status" value="2"/>
</dbReference>
<sequence>MTDGPLIVQSDKTLLLEVDHPLADDARTAIAPFAELERAPEHVHTYRVTPLALWNARAAGHDAEQVVDALVRFSRYPVPQPLLVDVVDTMSRFGRLVLTNNPAHGLTLHSNDRAVLEEVLRNKKIAPMFGARIDDDTVVVHPSERGRLKQLLLKVGWPAEDHAGYVDGEAHPIELDENGWKLRDYQRLAAQAFWAGGSGVVVLPCGAGKTLVGAAAMAEAQATTLILVTNTVAGRQWKRELIARTSLTEDEIGEYSGERKEIRPVTIATYQVITRKSKGEYKHLELFDSRDWGLIVYDEVHLLPAPVFRMTADLQSRRRLGLTATLVREDGQEGDVFSLIGPKRYDVPWRDIEAQGWIAPAECTEVRVTLTDNERLQYATAEPEERYKLCSTARTKIPVVRRVLDQHPDEPALVIGAYLEQLDELGEELGAPVIKGSTKNKEREELFDQFRRGELRTLVVSKVANFSIDLPEASVAIQVSGTFGSRQEEAQRLGRILRPKGDGRQAHFYSVVARDTLDTDYAAHRQRFLAEQGYAYKIVDADDLVG</sequence>
<keyword evidence="3" id="KW-0378">Hydrolase</keyword>
<dbReference type="Pfam" id="PF04851">
    <property type="entry name" value="ResIII"/>
    <property type="match status" value="1"/>
</dbReference>
<keyword evidence="2" id="KW-0547">Nucleotide-binding</keyword>
<dbReference type="InterPro" id="IPR050615">
    <property type="entry name" value="ATP-dep_DNA_Helicase"/>
</dbReference>
<feature type="domain" description="Helicase ATP-binding" evidence="10">
    <location>
        <begin position="190"/>
        <end position="344"/>
    </location>
</feature>
<keyword evidence="13" id="KW-1185">Reference proteome</keyword>
<evidence type="ECO:0000256" key="2">
    <source>
        <dbReference type="ARBA" id="ARBA00022741"/>
    </source>
</evidence>
<organism evidence="12 13">
    <name type="scientific">Lentzea flava</name>
    <dbReference type="NCBI Taxonomy" id="103732"/>
    <lineage>
        <taxon>Bacteria</taxon>
        <taxon>Bacillati</taxon>
        <taxon>Actinomycetota</taxon>
        <taxon>Actinomycetes</taxon>
        <taxon>Pseudonocardiales</taxon>
        <taxon>Pseudonocardiaceae</taxon>
        <taxon>Lentzea</taxon>
    </lineage>
</organism>
<dbReference type="SMART" id="SM00487">
    <property type="entry name" value="DEXDc"/>
    <property type="match status" value="1"/>
</dbReference>
<dbReference type="NCBIfam" id="NF045503">
    <property type="entry name" value="repair_heli_XPB"/>
    <property type="match status" value="1"/>
</dbReference>
<evidence type="ECO:0000313" key="13">
    <source>
        <dbReference type="Proteomes" id="UP000649573"/>
    </source>
</evidence>
<dbReference type="EC" id="5.6.2.4" evidence="8"/>
<evidence type="ECO:0000256" key="4">
    <source>
        <dbReference type="ARBA" id="ARBA00022806"/>
    </source>
</evidence>
<protein>
    <recommendedName>
        <fullName evidence="8">DNA 3'-5' helicase</fullName>
        <ecNumber evidence="8">5.6.2.4</ecNumber>
    </recommendedName>
</protein>
<evidence type="ECO:0000256" key="6">
    <source>
        <dbReference type="ARBA" id="ARBA00023235"/>
    </source>
</evidence>
<dbReference type="InterPro" id="IPR032438">
    <property type="entry name" value="ERCC3_RAD25_C"/>
</dbReference>
<dbReference type="PROSITE" id="PS51192">
    <property type="entry name" value="HELICASE_ATP_BIND_1"/>
    <property type="match status" value="1"/>
</dbReference>
<dbReference type="InterPro" id="IPR014001">
    <property type="entry name" value="Helicase_ATP-bd"/>
</dbReference>
<comment type="catalytic activity">
    <reaction evidence="9">
        <text>ATP + H2O = ADP + phosphate + H(+)</text>
        <dbReference type="Rhea" id="RHEA:13065"/>
        <dbReference type="ChEBI" id="CHEBI:15377"/>
        <dbReference type="ChEBI" id="CHEBI:15378"/>
        <dbReference type="ChEBI" id="CHEBI:30616"/>
        <dbReference type="ChEBI" id="CHEBI:43474"/>
        <dbReference type="ChEBI" id="CHEBI:456216"/>
        <dbReference type="EC" id="5.6.2.4"/>
    </reaction>
</comment>
<evidence type="ECO:0000256" key="8">
    <source>
        <dbReference type="ARBA" id="ARBA00034808"/>
    </source>
</evidence>
<keyword evidence="4 12" id="KW-0347">Helicase</keyword>
<dbReference type="GO" id="GO:0004386">
    <property type="term" value="F:helicase activity"/>
    <property type="evidence" value="ECO:0007669"/>
    <property type="project" value="UniProtKB-KW"/>
</dbReference>
<dbReference type="CDD" id="cd18789">
    <property type="entry name" value="SF2_C_XPB"/>
    <property type="match status" value="1"/>
</dbReference>
<keyword evidence="6" id="KW-0413">Isomerase</keyword>
<dbReference type="SMART" id="SM00490">
    <property type="entry name" value="HELICc"/>
    <property type="match status" value="1"/>
</dbReference>
<dbReference type="Gene3D" id="3.40.50.300">
    <property type="entry name" value="P-loop containing nucleotide triphosphate hydrolases"/>
    <property type="match status" value="2"/>
</dbReference>
<dbReference type="RefSeq" id="WP_189255549.1">
    <property type="nucleotide sequence ID" value="NZ_BMRE01000018.1"/>
</dbReference>
<accession>A0ABQ2UNH0</accession>
<comment type="similarity">
    <text evidence="1">Belongs to the helicase family. RAD25/XPB subfamily.</text>
</comment>
<evidence type="ECO:0000256" key="1">
    <source>
        <dbReference type="ARBA" id="ARBA00006637"/>
    </source>
</evidence>
<keyword evidence="5" id="KW-0067">ATP-binding</keyword>
<comment type="caution">
    <text evidence="12">The sequence shown here is derived from an EMBL/GenBank/DDBJ whole genome shotgun (WGS) entry which is preliminary data.</text>
</comment>
<dbReference type="InterPro" id="IPR032830">
    <property type="entry name" value="XPB/Ssl2_N"/>
</dbReference>
<dbReference type="InterPro" id="IPR006935">
    <property type="entry name" value="Helicase/UvrB_N"/>
</dbReference>
<evidence type="ECO:0000256" key="7">
    <source>
        <dbReference type="ARBA" id="ARBA00034617"/>
    </source>
</evidence>
<evidence type="ECO:0000313" key="12">
    <source>
        <dbReference type="EMBL" id="GGU46312.1"/>
    </source>
</evidence>
<gene>
    <name evidence="12" type="ORF">GCM10010178_43700</name>
</gene>
<comment type="catalytic activity">
    <reaction evidence="7">
        <text>Couples ATP hydrolysis with the unwinding of duplex DNA by translocating in the 3'-5' direction.</text>
        <dbReference type="EC" id="5.6.2.4"/>
    </reaction>
</comment>
<feature type="domain" description="Helicase C-terminal" evidence="11">
    <location>
        <begin position="399"/>
        <end position="544"/>
    </location>
</feature>
<dbReference type="EMBL" id="BMRE01000018">
    <property type="protein sequence ID" value="GGU46312.1"/>
    <property type="molecule type" value="Genomic_DNA"/>
</dbReference>
<dbReference type="InterPro" id="IPR027417">
    <property type="entry name" value="P-loop_NTPase"/>
</dbReference>
<dbReference type="InterPro" id="IPR001650">
    <property type="entry name" value="Helicase_C-like"/>
</dbReference>
<evidence type="ECO:0000256" key="3">
    <source>
        <dbReference type="ARBA" id="ARBA00022801"/>
    </source>
</evidence>
<dbReference type="PANTHER" id="PTHR11274">
    <property type="entry name" value="RAD25/XP-B DNA REPAIR HELICASE"/>
    <property type="match status" value="1"/>
</dbReference>
<name>A0ABQ2UNH0_9PSEU</name>
<dbReference type="Pfam" id="PF13625">
    <property type="entry name" value="Helicase_C_3"/>
    <property type="match status" value="1"/>
</dbReference>
<proteinExistence type="inferred from homology"/>
<dbReference type="Pfam" id="PF16203">
    <property type="entry name" value="ERCC3_RAD25_C"/>
    <property type="match status" value="1"/>
</dbReference>
<dbReference type="Proteomes" id="UP000649573">
    <property type="component" value="Unassembled WGS sequence"/>
</dbReference>
<reference evidence="13" key="1">
    <citation type="journal article" date="2019" name="Int. J. Syst. Evol. Microbiol.">
        <title>The Global Catalogue of Microorganisms (GCM) 10K type strain sequencing project: providing services to taxonomists for standard genome sequencing and annotation.</title>
        <authorList>
            <consortium name="The Broad Institute Genomics Platform"/>
            <consortium name="The Broad Institute Genome Sequencing Center for Infectious Disease"/>
            <person name="Wu L."/>
            <person name="Ma J."/>
        </authorList>
    </citation>
    <scope>NUCLEOTIDE SEQUENCE [LARGE SCALE GENOMIC DNA]</scope>
    <source>
        <strain evidence="13">JCM 3296</strain>
    </source>
</reference>
<evidence type="ECO:0000256" key="9">
    <source>
        <dbReference type="ARBA" id="ARBA00048988"/>
    </source>
</evidence>
<evidence type="ECO:0000259" key="11">
    <source>
        <dbReference type="PROSITE" id="PS51194"/>
    </source>
</evidence>
<evidence type="ECO:0000259" key="10">
    <source>
        <dbReference type="PROSITE" id="PS51192"/>
    </source>
</evidence>
<evidence type="ECO:0000256" key="5">
    <source>
        <dbReference type="ARBA" id="ARBA00022840"/>
    </source>
</evidence>
<dbReference type="PROSITE" id="PS51194">
    <property type="entry name" value="HELICASE_CTER"/>
    <property type="match status" value="1"/>
</dbReference>
<dbReference type="PANTHER" id="PTHR11274:SF0">
    <property type="entry name" value="GENERAL TRANSCRIPTION AND DNA REPAIR FACTOR IIH HELICASE SUBUNIT XPB"/>
    <property type="match status" value="1"/>
</dbReference>